<dbReference type="InterPro" id="IPR041588">
    <property type="entry name" value="Integrase_H2C2"/>
</dbReference>
<evidence type="ECO:0000256" key="1">
    <source>
        <dbReference type="ARBA" id="ARBA00012493"/>
    </source>
</evidence>
<feature type="domain" description="Integrase catalytic" evidence="3">
    <location>
        <begin position="243"/>
        <end position="299"/>
    </location>
</feature>
<dbReference type="Proteomes" id="UP001175271">
    <property type="component" value="Unassembled WGS sequence"/>
</dbReference>
<dbReference type="InterPro" id="IPR050951">
    <property type="entry name" value="Retrovirus_Pol_polyprotein"/>
</dbReference>
<sequence length="646" mass="73485">MNEIFLLEGAVKDTSGSTPSRPNRFSKPGYSIKLCHRSGASNKMCDYRSRFPASSSSEEDLVATLVAELETDTEDQDLAPSENPEEEIDHRPVSQEEIREEQRKVPEYKKIIDALDSNIPEAITQYELGDDTLRLKAESEAEEGHLIIPYALRQRIIEQVHTSPLMNAHLRSEKTFEKLKRRIYWEAMKTDVRKVVTSCEICQKRKISTQQKHHEPMQKPDAQTRNYTWTYSDPSRHPEATILHSIPEELISDSGVQFTSALWEELVQLIGTKHIRTTPYHPNSNDNCERINLPLMDMIASTARKSPEEWDKQLKFITLALHTSVHRVTKETPFFLVAIDILVAIDAFSKYATAVALPNQTAKTVAEALVNEVFLIHSIPETVTTDCGTQFCSELFQELCQLLGTKHIRTSPYNPHANGQVERFNKPLADMLASFAREGRADWDRYLKPACFAYITSINATTQQIPFFLTFGREARLPIDADWETKGFDTLQGTEYQAVMADRLRCAWDATRKAIKESQELNKDYIDKKRASRAHKLIVGDLVLLRIPTRENKLANRFKEPYRIIQKLPVWFFRTCKGTTQPALIWIKRRKRGTAGCTKENPSIGGQIARGRGTSEESGGSEYPPPEAPNPEDDRGAPQEPIVAQM</sequence>
<evidence type="ECO:0000259" key="3">
    <source>
        <dbReference type="PROSITE" id="PS50994"/>
    </source>
</evidence>
<evidence type="ECO:0000256" key="2">
    <source>
        <dbReference type="SAM" id="MobiDB-lite"/>
    </source>
</evidence>
<evidence type="ECO:0000313" key="4">
    <source>
        <dbReference type="EMBL" id="KAK0423026.1"/>
    </source>
</evidence>
<dbReference type="GO" id="GO:0003676">
    <property type="term" value="F:nucleic acid binding"/>
    <property type="evidence" value="ECO:0007669"/>
    <property type="project" value="InterPro"/>
</dbReference>
<dbReference type="PANTHER" id="PTHR37984:SF15">
    <property type="entry name" value="INTEGRASE CATALYTIC DOMAIN-CONTAINING PROTEIN"/>
    <property type="match status" value="1"/>
</dbReference>
<keyword evidence="5" id="KW-1185">Reference proteome</keyword>
<dbReference type="Pfam" id="PF17921">
    <property type="entry name" value="Integrase_H2C2"/>
    <property type="match status" value="1"/>
</dbReference>
<feature type="region of interest" description="Disordered" evidence="2">
    <location>
        <begin position="595"/>
        <end position="646"/>
    </location>
</feature>
<reference evidence="4" key="1">
    <citation type="submission" date="2023-06" db="EMBL/GenBank/DDBJ databases">
        <title>Genomic analysis of the entomopathogenic nematode Steinernema hermaphroditum.</title>
        <authorList>
            <person name="Schwarz E.M."/>
            <person name="Heppert J.K."/>
            <person name="Baniya A."/>
            <person name="Schwartz H.T."/>
            <person name="Tan C.-H."/>
            <person name="Antoshechkin I."/>
            <person name="Sternberg P.W."/>
            <person name="Goodrich-Blair H."/>
            <person name="Dillman A.R."/>
        </authorList>
    </citation>
    <scope>NUCLEOTIDE SEQUENCE</scope>
    <source>
        <strain evidence="4">PS9179</strain>
        <tissue evidence="4">Whole animal</tissue>
    </source>
</reference>
<dbReference type="AlphaFoldDB" id="A0AA39IGA7"/>
<dbReference type="Pfam" id="PF00665">
    <property type="entry name" value="rve"/>
    <property type="match status" value="1"/>
</dbReference>
<feature type="compositionally biased region" description="Acidic residues" evidence="2">
    <location>
        <begin position="72"/>
        <end position="87"/>
    </location>
</feature>
<feature type="domain" description="Integrase catalytic" evidence="3">
    <location>
        <begin position="303"/>
        <end position="474"/>
    </location>
</feature>
<dbReference type="FunFam" id="1.10.340.70:FF:000001">
    <property type="entry name" value="Retrovirus-related Pol polyprotein from transposon gypsy-like Protein"/>
    <property type="match status" value="1"/>
</dbReference>
<dbReference type="InterPro" id="IPR036397">
    <property type="entry name" value="RNaseH_sf"/>
</dbReference>
<feature type="compositionally biased region" description="Basic and acidic residues" evidence="2">
    <location>
        <begin position="88"/>
        <end position="102"/>
    </location>
</feature>
<dbReference type="SUPFAM" id="SSF53098">
    <property type="entry name" value="Ribonuclease H-like"/>
    <property type="match status" value="2"/>
</dbReference>
<feature type="region of interest" description="Disordered" evidence="2">
    <location>
        <begin position="72"/>
        <end position="102"/>
    </location>
</feature>
<dbReference type="Gene3D" id="3.30.420.10">
    <property type="entry name" value="Ribonuclease H-like superfamily/Ribonuclease H"/>
    <property type="match status" value="2"/>
</dbReference>
<dbReference type="FunFam" id="3.30.420.10:FF:000032">
    <property type="entry name" value="Retrovirus-related Pol polyprotein from transposon 297-like Protein"/>
    <property type="match status" value="1"/>
</dbReference>
<dbReference type="InterPro" id="IPR012337">
    <property type="entry name" value="RNaseH-like_sf"/>
</dbReference>
<dbReference type="InterPro" id="IPR001584">
    <property type="entry name" value="Integrase_cat-core"/>
</dbReference>
<dbReference type="GO" id="GO:0003964">
    <property type="term" value="F:RNA-directed DNA polymerase activity"/>
    <property type="evidence" value="ECO:0007669"/>
    <property type="project" value="UniProtKB-EC"/>
</dbReference>
<protein>
    <recommendedName>
        <fullName evidence="1">RNA-directed DNA polymerase</fullName>
        <ecNumber evidence="1">2.7.7.49</ecNumber>
    </recommendedName>
</protein>
<dbReference type="Gene3D" id="1.10.340.70">
    <property type="match status" value="1"/>
</dbReference>
<comment type="caution">
    <text evidence="4">The sequence shown here is derived from an EMBL/GenBank/DDBJ whole genome shotgun (WGS) entry which is preliminary data.</text>
</comment>
<dbReference type="PROSITE" id="PS50994">
    <property type="entry name" value="INTEGRASE"/>
    <property type="match status" value="2"/>
</dbReference>
<dbReference type="GO" id="GO:0015074">
    <property type="term" value="P:DNA integration"/>
    <property type="evidence" value="ECO:0007669"/>
    <property type="project" value="InterPro"/>
</dbReference>
<name>A0AA39IGA7_9BILA</name>
<accession>A0AA39IGA7</accession>
<gene>
    <name evidence="4" type="ORF">QR680_007931</name>
</gene>
<proteinExistence type="predicted"/>
<evidence type="ECO:0000313" key="5">
    <source>
        <dbReference type="Proteomes" id="UP001175271"/>
    </source>
</evidence>
<dbReference type="EC" id="2.7.7.49" evidence="1"/>
<organism evidence="4 5">
    <name type="scientific">Steinernema hermaphroditum</name>
    <dbReference type="NCBI Taxonomy" id="289476"/>
    <lineage>
        <taxon>Eukaryota</taxon>
        <taxon>Metazoa</taxon>
        <taxon>Ecdysozoa</taxon>
        <taxon>Nematoda</taxon>
        <taxon>Chromadorea</taxon>
        <taxon>Rhabditida</taxon>
        <taxon>Tylenchina</taxon>
        <taxon>Panagrolaimomorpha</taxon>
        <taxon>Strongyloidoidea</taxon>
        <taxon>Steinernematidae</taxon>
        <taxon>Steinernema</taxon>
    </lineage>
</organism>
<dbReference type="PANTHER" id="PTHR37984">
    <property type="entry name" value="PROTEIN CBG26694"/>
    <property type="match status" value="1"/>
</dbReference>
<dbReference type="EMBL" id="JAUCMV010000001">
    <property type="protein sequence ID" value="KAK0423026.1"/>
    <property type="molecule type" value="Genomic_DNA"/>
</dbReference>